<dbReference type="CDD" id="cd05466">
    <property type="entry name" value="PBP2_LTTR_substrate"/>
    <property type="match status" value="1"/>
</dbReference>
<evidence type="ECO:0000256" key="2">
    <source>
        <dbReference type="ARBA" id="ARBA00023015"/>
    </source>
</evidence>
<dbReference type="Gene3D" id="1.10.10.10">
    <property type="entry name" value="Winged helix-like DNA-binding domain superfamily/Winged helix DNA-binding domain"/>
    <property type="match status" value="1"/>
</dbReference>
<dbReference type="PROSITE" id="PS50931">
    <property type="entry name" value="HTH_LYSR"/>
    <property type="match status" value="1"/>
</dbReference>
<evidence type="ECO:0000256" key="4">
    <source>
        <dbReference type="ARBA" id="ARBA00023163"/>
    </source>
</evidence>
<dbReference type="Gene3D" id="3.40.190.290">
    <property type="match status" value="1"/>
</dbReference>
<dbReference type="GO" id="GO:0003700">
    <property type="term" value="F:DNA-binding transcription factor activity"/>
    <property type="evidence" value="ECO:0007669"/>
    <property type="project" value="InterPro"/>
</dbReference>
<reference evidence="6" key="2">
    <citation type="journal article" date="2021" name="PeerJ">
        <title>Extensive microbial diversity within the chicken gut microbiome revealed by metagenomics and culture.</title>
        <authorList>
            <person name="Gilroy R."/>
            <person name="Ravi A."/>
            <person name="Getino M."/>
            <person name="Pursley I."/>
            <person name="Horton D.L."/>
            <person name="Alikhan N.F."/>
            <person name="Baker D."/>
            <person name="Gharbi K."/>
            <person name="Hall N."/>
            <person name="Watson M."/>
            <person name="Adriaenssens E.M."/>
            <person name="Foster-Nyarko E."/>
            <person name="Jarju S."/>
            <person name="Secka A."/>
            <person name="Antonio M."/>
            <person name="Oren A."/>
            <person name="Chaudhuri R.R."/>
            <person name="La Ragione R."/>
            <person name="Hildebrand F."/>
            <person name="Pallen M.J."/>
        </authorList>
    </citation>
    <scope>NUCLEOTIDE SEQUENCE</scope>
    <source>
        <strain evidence="6">CHK123-3438</strain>
    </source>
</reference>
<dbReference type="InterPro" id="IPR000847">
    <property type="entry name" value="LysR_HTH_N"/>
</dbReference>
<accession>A0A9D1GK02</accession>
<evidence type="ECO:0000313" key="7">
    <source>
        <dbReference type="Proteomes" id="UP000886860"/>
    </source>
</evidence>
<gene>
    <name evidence="6" type="ORF">IAB60_05445</name>
</gene>
<dbReference type="PANTHER" id="PTHR30419">
    <property type="entry name" value="HTH-TYPE TRANSCRIPTIONAL REGULATOR YBHD"/>
    <property type="match status" value="1"/>
</dbReference>
<dbReference type="InterPro" id="IPR036390">
    <property type="entry name" value="WH_DNA-bd_sf"/>
</dbReference>
<organism evidence="6 7">
    <name type="scientific">Candidatus Caccovicinus merdipullorum</name>
    <dbReference type="NCBI Taxonomy" id="2840724"/>
    <lineage>
        <taxon>Bacteria</taxon>
        <taxon>Bacillati</taxon>
        <taxon>Bacillota</taxon>
        <taxon>Clostridia</taxon>
        <taxon>Eubacteriales</taxon>
        <taxon>Candidatus Caccovicinus</taxon>
    </lineage>
</organism>
<protein>
    <submittedName>
        <fullName evidence="6">LysR family transcriptional regulator</fullName>
    </submittedName>
</protein>
<dbReference type="GO" id="GO:0005829">
    <property type="term" value="C:cytosol"/>
    <property type="evidence" value="ECO:0007669"/>
    <property type="project" value="TreeGrafter"/>
</dbReference>
<comment type="similarity">
    <text evidence="1">Belongs to the LysR transcriptional regulatory family.</text>
</comment>
<proteinExistence type="inferred from homology"/>
<dbReference type="Pfam" id="PF00126">
    <property type="entry name" value="HTH_1"/>
    <property type="match status" value="1"/>
</dbReference>
<evidence type="ECO:0000313" key="6">
    <source>
        <dbReference type="EMBL" id="HIT41539.1"/>
    </source>
</evidence>
<dbReference type="PRINTS" id="PR00039">
    <property type="entry name" value="HTHLYSR"/>
</dbReference>
<name>A0A9D1GK02_9FIRM</name>
<dbReference type="InterPro" id="IPR005119">
    <property type="entry name" value="LysR_subst-bd"/>
</dbReference>
<dbReference type="Pfam" id="PF03466">
    <property type="entry name" value="LysR_substrate"/>
    <property type="match status" value="1"/>
</dbReference>
<dbReference type="PANTHER" id="PTHR30419:SF8">
    <property type="entry name" value="NITROGEN ASSIMILATION TRANSCRIPTIONAL ACTIVATOR-RELATED"/>
    <property type="match status" value="1"/>
</dbReference>
<dbReference type="FunFam" id="1.10.10.10:FF:000001">
    <property type="entry name" value="LysR family transcriptional regulator"/>
    <property type="match status" value="1"/>
</dbReference>
<dbReference type="AlphaFoldDB" id="A0A9D1GK02"/>
<dbReference type="SUPFAM" id="SSF53850">
    <property type="entry name" value="Periplasmic binding protein-like II"/>
    <property type="match status" value="1"/>
</dbReference>
<dbReference type="InterPro" id="IPR036388">
    <property type="entry name" value="WH-like_DNA-bd_sf"/>
</dbReference>
<evidence type="ECO:0000259" key="5">
    <source>
        <dbReference type="PROSITE" id="PS50931"/>
    </source>
</evidence>
<sequence>MNLKEIEYIVKIAEECNVTRAAEKLYLTPSALNQQLLHLEREIGTQLFHRSRNGWTPTEAGKIYLDTAREMLRMKKEAYHRLQDIVNSQKGTLSIGFPPERGTSMFTSVYPLFHRQYPDIVINVVEANVRRQQQLISRGEIDVGFVTLRDSQRTNDDYIPICTEELVLALPSDHPACKKAVSGSISPYPELSVNEVRYEPFALMYKESTVYECIDAIFRQAGFFPNVLFETARACTIMDMVAAKLCCGIIPNSDALPHIDGVSLFSLPDHPSWDIMAVVRKGSYLTRPAKQFISLASEYWRGHCRISQPHL</sequence>
<keyword evidence="2" id="KW-0805">Transcription regulation</keyword>
<keyword evidence="3" id="KW-0238">DNA-binding</keyword>
<feature type="domain" description="HTH lysR-type" evidence="5">
    <location>
        <begin position="1"/>
        <end position="58"/>
    </location>
</feature>
<dbReference type="InterPro" id="IPR050950">
    <property type="entry name" value="HTH-type_LysR_regulators"/>
</dbReference>
<dbReference type="SUPFAM" id="SSF46785">
    <property type="entry name" value="Winged helix' DNA-binding domain"/>
    <property type="match status" value="1"/>
</dbReference>
<evidence type="ECO:0000256" key="3">
    <source>
        <dbReference type="ARBA" id="ARBA00023125"/>
    </source>
</evidence>
<dbReference type="GO" id="GO:0003677">
    <property type="term" value="F:DNA binding"/>
    <property type="evidence" value="ECO:0007669"/>
    <property type="project" value="UniProtKB-KW"/>
</dbReference>
<comment type="caution">
    <text evidence="6">The sequence shown here is derived from an EMBL/GenBank/DDBJ whole genome shotgun (WGS) entry which is preliminary data.</text>
</comment>
<dbReference type="EMBL" id="DVKS01000088">
    <property type="protein sequence ID" value="HIT41539.1"/>
    <property type="molecule type" value="Genomic_DNA"/>
</dbReference>
<keyword evidence="4" id="KW-0804">Transcription</keyword>
<dbReference type="Proteomes" id="UP000886860">
    <property type="component" value="Unassembled WGS sequence"/>
</dbReference>
<evidence type="ECO:0000256" key="1">
    <source>
        <dbReference type="ARBA" id="ARBA00009437"/>
    </source>
</evidence>
<reference evidence="6" key="1">
    <citation type="submission" date="2020-10" db="EMBL/GenBank/DDBJ databases">
        <authorList>
            <person name="Gilroy R."/>
        </authorList>
    </citation>
    <scope>NUCLEOTIDE SEQUENCE</scope>
    <source>
        <strain evidence="6">CHK123-3438</strain>
    </source>
</reference>